<evidence type="ECO:0000313" key="22">
    <source>
        <dbReference type="RefSeq" id="XP_067151135.1"/>
    </source>
</evidence>
<keyword evidence="21" id="KW-1185">Reference proteome</keyword>
<organism evidence="21 22">
    <name type="scientific">Apteryx mantelli</name>
    <name type="common">North Island brown kiwi</name>
    <dbReference type="NCBI Taxonomy" id="2696672"/>
    <lineage>
        <taxon>Eukaryota</taxon>
        <taxon>Metazoa</taxon>
        <taxon>Chordata</taxon>
        <taxon>Craniata</taxon>
        <taxon>Vertebrata</taxon>
        <taxon>Euteleostomi</taxon>
        <taxon>Archelosauria</taxon>
        <taxon>Archosauria</taxon>
        <taxon>Dinosauria</taxon>
        <taxon>Saurischia</taxon>
        <taxon>Theropoda</taxon>
        <taxon>Coelurosauria</taxon>
        <taxon>Aves</taxon>
        <taxon>Palaeognathae</taxon>
        <taxon>Apterygiformes</taxon>
        <taxon>Apterygidae</taxon>
        <taxon>Apteryx</taxon>
    </lineage>
</organism>
<dbReference type="EC" id="4.1.1.35" evidence="5"/>
<keyword evidence="7 18" id="KW-0812">Transmembrane</keyword>
<evidence type="ECO:0000256" key="8">
    <source>
        <dbReference type="ARBA" id="ARBA00022793"/>
    </source>
</evidence>
<keyword evidence="9" id="KW-0735">Signal-anchor</keyword>
<evidence type="ECO:0000256" key="9">
    <source>
        <dbReference type="ARBA" id="ARBA00022968"/>
    </source>
</evidence>
<evidence type="ECO:0000256" key="4">
    <source>
        <dbReference type="ARBA" id="ARBA00007505"/>
    </source>
</evidence>
<feature type="domain" description="UDP-glucuronate decarboxylase N-terminal" evidence="19">
    <location>
        <begin position="7"/>
        <end position="79"/>
    </location>
</feature>
<evidence type="ECO:0000256" key="6">
    <source>
        <dbReference type="ARBA" id="ARBA00018816"/>
    </source>
</evidence>
<evidence type="ECO:0000256" key="12">
    <source>
        <dbReference type="ARBA" id="ARBA00023034"/>
    </source>
</evidence>
<dbReference type="SUPFAM" id="SSF51735">
    <property type="entry name" value="NAD(P)-binding Rossmann-fold domains"/>
    <property type="match status" value="1"/>
</dbReference>
<dbReference type="GeneID" id="106494046"/>
<keyword evidence="13 18" id="KW-0472">Membrane</keyword>
<evidence type="ECO:0000256" key="3">
    <source>
        <dbReference type="ARBA" id="ARBA00005100"/>
    </source>
</evidence>
<dbReference type="Pfam" id="PF11803">
    <property type="entry name" value="UXS1_N"/>
    <property type="match status" value="1"/>
</dbReference>
<evidence type="ECO:0000256" key="11">
    <source>
        <dbReference type="ARBA" id="ARBA00023027"/>
    </source>
</evidence>
<keyword evidence="12" id="KW-0333">Golgi apparatus</keyword>
<keyword evidence="8" id="KW-0210">Decarboxylase</keyword>
<evidence type="ECO:0000259" key="20">
    <source>
        <dbReference type="Pfam" id="PF16363"/>
    </source>
</evidence>
<feature type="domain" description="NAD(P)-binding" evidence="20">
    <location>
        <begin position="152"/>
        <end position="401"/>
    </location>
</feature>
<evidence type="ECO:0000256" key="5">
    <source>
        <dbReference type="ARBA" id="ARBA00012290"/>
    </source>
</evidence>
<proteinExistence type="inferred from homology"/>
<evidence type="ECO:0000256" key="15">
    <source>
        <dbReference type="ARBA" id="ARBA00023239"/>
    </source>
</evidence>
<evidence type="ECO:0000256" key="2">
    <source>
        <dbReference type="ARBA" id="ARBA00004447"/>
    </source>
</evidence>
<dbReference type="Pfam" id="PF16363">
    <property type="entry name" value="GDP_Man_Dehyd"/>
    <property type="match status" value="1"/>
</dbReference>
<comment type="cofactor">
    <cofactor evidence="1">
        <name>NAD(+)</name>
        <dbReference type="ChEBI" id="CHEBI:57540"/>
    </cofactor>
</comment>
<evidence type="ECO:0000256" key="1">
    <source>
        <dbReference type="ARBA" id="ARBA00001911"/>
    </source>
</evidence>
<evidence type="ECO:0000259" key="19">
    <source>
        <dbReference type="Pfam" id="PF11803"/>
    </source>
</evidence>
<dbReference type="RefSeq" id="XP_067151135.1">
    <property type="nucleotide sequence ID" value="XM_067295034.1"/>
</dbReference>
<reference evidence="21" key="1">
    <citation type="submission" date="2025-05" db="UniProtKB">
        <authorList>
            <consortium name="RefSeq"/>
        </authorList>
    </citation>
    <scope>NUCLEOTIDE SEQUENCE [LARGE SCALE GENOMIC DNA]</scope>
</reference>
<evidence type="ECO:0000256" key="14">
    <source>
        <dbReference type="ARBA" id="ARBA00023180"/>
    </source>
</evidence>
<dbReference type="CDD" id="cd05230">
    <property type="entry name" value="UGD_SDR_e"/>
    <property type="match status" value="1"/>
</dbReference>
<sequence length="435" mass="49575">MVSKGPLLRLLTAINRRRMKLLMGLAFIAYVASVWGNFVNMRSLQENGEQKVESKIEEAVAPLREKIKDLEKSFTQKYPPVKFLSEKDRKRILLGVYCFNCGLQVFGIQVFSAGLGMNDFDICVLRRDEITKEKVGQKDEKRNVEHWIGHENFELINHDVVEPLYIEVDQIYHLASPASPPNYMYNPIKTLKTNTIGTLNMLGLAKRVGARLLLASTSEVYGDPEVHPQNEDYWGHVNPIGPRACYDEGKRVAETMCYAYMKQEGVEVRVARIFNTFGPRMHMNDGRVVSNFILQALQGEPLTVYGPGTQTRAFQYVSDLVNGLVALMNSNVSSPVNLGNPEEHTILEFAQLIKKLVGSRSEIQFLSEAQDDPQKRKPDIRKAKLLLGWEPVVPLEEGLNKAIHYFRKELEYQANNQYIPKPKPARMKKGRTRHN</sequence>
<evidence type="ECO:0000256" key="7">
    <source>
        <dbReference type="ARBA" id="ARBA00022692"/>
    </source>
</evidence>
<dbReference type="InterPro" id="IPR036291">
    <property type="entry name" value="NAD(P)-bd_dom_sf"/>
</dbReference>
<dbReference type="Gene3D" id="3.40.50.720">
    <property type="entry name" value="NAD(P)-binding Rossmann-like Domain"/>
    <property type="match status" value="2"/>
</dbReference>
<accession>A0ABM4EEK7</accession>
<reference evidence="22" key="2">
    <citation type="submission" date="2025-08" db="UniProtKB">
        <authorList>
            <consortium name="RefSeq"/>
        </authorList>
    </citation>
    <scope>IDENTIFICATION</scope>
    <source>
        <tissue evidence="22">Blood</tissue>
    </source>
</reference>
<evidence type="ECO:0000256" key="10">
    <source>
        <dbReference type="ARBA" id="ARBA00022989"/>
    </source>
</evidence>
<dbReference type="InterPro" id="IPR044516">
    <property type="entry name" value="UXS-like"/>
</dbReference>
<evidence type="ECO:0000313" key="21">
    <source>
        <dbReference type="Proteomes" id="UP001652627"/>
    </source>
</evidence>
<comment type="pathway">
    <text evidence="3">Nucleotide-sugar biosynthesis; UDP-alpha-D-xylose biosynthesis; UDP-alpha-D-xylose from UDP-alpha-D-glucuronate: step 1/1.</text>
</comment>
<dbReference type="InterPro" id="IPR016040">
    <property type="entry name" value="NAD(P)-bd_dom"/>
</dbReference>
<dbReference type="InterPro" id="IPR021761">
    <property type="entry name" value="UXS1_N"/>
</dbReference>
<name>A0ABM4EEK7_9AVES</name>
<comment type="catalytic activity">
    <reaction evidence="17">
        <text>UDP-alpha-D-glucuronate + H(+) = UDP-alpha-D-xylose + CO2</text>
        <dbReference type="Rhea" id="RHEA:23916"/>
        <dbReference type="ChEBI" id="CHEBI:15378"/>
        <dbReference type="ChEBI" id="CHEBI:16526"/>
        <dbReference type="ChEBI" id="CHEBI:57632"/>
        <dbReference type="ChEBI" id="CHEBI:58052"/>
        <dbReference type="EC" id="4.1.1.35"/>
    </reaction>
    <physiologicalReaction direction="left-to-right" evidence="17">
        <dbReference type="Rhea" id="RHEA:23917"/>
    </physiologicalReaction>
</comment>
<feature type="transmembrane region" description="Helical" evidence="18">
    <location>
        <begin position="21"/>
        <end position="38"/>
    </location>
</feature>
<evidence type="ECO:0000256" key="16">
    <source>
        <dbReference type="ARBA" id="ARBA00031585"/>
    </source>
</evidence>
<gene>
    <name evidence="22" type="primary">UXS1</name>
</gene>
<evidence type="ECO:0000256" key="17">
    <source>
        <dbReference type="ARBA" id="ARBA00049410"/>
    </source>
</evidence>
<dbReference type="PANTHER" id="PTHR43078">
    <property type="entry name" value="UDP-GLUCURONIC ACID DECARBOXYLASE-RELATED"/>
    <property type="match status" value="1"/>
</dbReference>
<evidence type="ECO:0000256" key="18">
    <source>
        <dbReference type="SAM" id="Phobius"/>
    </source>
</evidence>
<keyword evidence="14" id="KW-0325">Glycoprotein</keyword>
<dbReference type="Proteomes" id="UP001652627">
    <property type="component" value="Chromosome 1"/>
</dbReference>
<dbReference type="PANTHER" id="PTHR43078:SF6">
    <property type="entry name" value="UDP-GLUCURONIC ACID DECARBOXYLASE 1"/>
    <property type="match status" value="1"/>
</dbReference>
<comment type="subcellular location">
    <subcellularLocation>
        <location evidence="2">Golgi apparatus</location>
        <location evidence="2">Golgi stack membrane</location>
        <topology evidence="2">Single-pass type II membrane protein</topology>
    </subcellularLocation>
</comment>
<evidence type="ECO:0000256" key="13">
    <source>
        <dbReference type="ARBA" id="ARBA00023136"/>
    </source>
</evidence>
<keyword evidence="10 18" id="KW-1133">Transmembrane helix</keyword>
<comment type="similarity">
    <text evidence="4">Belongs to the NAD(P)-dependent epimerase/dehydratase family. UDP-glucuronic acid decarboxylase subfamily.</text>
</comment>
<protein>
    <recommendedName>
        <fullName evidence="6">UDP-glucuronic acid decarboxylase 1</fullName>
        <ecNumber evidence="5">4.1.1.35</ecNumber>
    </recommendedName>
    <alternativeName>
        <fullName evidence="16">UDP-glucuronate decarboxylase 1</fullName>
    </alternativeName>
</protein>
<keyword evidence="15" id="KW-0456">Lyase</keyword>
<keyword evidence="11" id="KW-0520">NAD</keyword>